<proteinExistence type="predicted"/>
<reference evidence="1 2" key="1">
    <citation type="submission" date="2020-08" db="EMBL/GenBank/DDBJ databases">
        <title>Genome sequence of Hymenobacter qilianensis JCM 19763T.</title>
        <authorList>
            <person name="Hyun D.-W."/>
            <person name="Bae J.-W."/>
        </authorList>
    </citation>
    <scope>NUCLEOTIDE SEQUENCE [LARGE SCALE GENOMIC DNA]</scope>
    <source>
        <strain evidence="1 2">JCM 19763</strain>
    </source>
</reference>
<dbReference type="EMBL" id="CP060784">
    <property type="protein sequence ID" value="QNP51464.1"/>
    <property type="molecule type" value="Genomic_DNA"/>
</dbReference>
<evidence type="ECO:0000313" key="2">
    <source>
        <dbReference type="Proteomes" id="UP000516093"/>
    </source>
</evidence>
<gene>
    <name evidence="1" type="ORF">H9L05_15755</name>
</gene>
<name>A0A7H0GT48_9BACT</name>
<dbReference type="Proteomes" id="UP000516093">
    <property type="component" value="Chromosome"/>
</dbReference>
<sequence length="71" mass="7914">MPKDTRTKPKETRTKQTSAHLLVTGYFYKPTNVPSTTDATDYYLLAGPGGRRILPWQPCSMTRPALGFGLL</sequence>
<organism evidence="1 2">
    <name type="scientific">Hymenobacter qilianensis</name>
    <dbReference type="NCBI Taxonomy" id="1385715"/>
    <lineage>
        <taxon>Bacteria</taxon>
        <taxon>Pseudomonadati</taxon>
        <taxon>Bacteroidota</taxon>
        <taxon>Cytophagia</taxon>
        <taxon>Cytophagales</taxon>
        <taxon>Hymenobacteraceae</taxon>
        <taxon>Hymenobacter</taxon>
    </lineage>
</organism>
<dbReference type="AlphaFoldDB" id="A0A7H0GT48"/>
<dbReference type="KEGG" id="hqi:H9L05_15755"/>
<evidence type="ECO:0000313" key="1">
    <source>
        <dbReference type="EMBL" id="QNP51464.1"/>
    </source>
</evidence>
<protein>
    <submittedName>
        <fullName evidence="1">Uncharacterized protein</fullName>
    </submittedName>
</protein>
<keyword evidence="2" id="KW-1185">Reference proteome</keyword>
<dbReference type="RefSeq" id="WP_187731748.1">
    <property type="nucleotide sequence ID" value="NZ_CP060784.1"/>
</dbReference>
<accession>A0A7H0GT48</accession>